<evidence type="ECO:0000256" key="2">
    <source>
        <dbReference type="SAM" id="Phobius"/>
    </source>
</evidence>
<keyword evidence="2" id="KW-1133">Transmembrane helix</keyword>
<keyword evidence="2" id="KW-0472">Membrane</keyword>
<keyword evidence="4" id="KW-1185">Reference proteome</keyword>
<dbReference type="RefSeq" id="XP_025344818.1">
    <property type="nucleotide sequence ID" value="XM_025489230.1"/>
</dbReference>
<evidence type="ECO:0000313" key="4">
    <source>
        <dbReference type="Proteomes" id="UP000245942"/>
    </source>
</evidence>
<protein>
    <submittedName>
        <fullName evidence="3">Uncharacterized protein</fullName>
    </submittedName>
</protein>
<accession>A0A316TXV0</accession>
<feature type="region of interest" description="Disordered" evidence="1">
    <location>
        <begin position="1"/>
        <end position="21"/>
    </location>
</feature>
<name>A0A316TXV0_9BASI</name>
<sequence>MSMHSDAGQYGSKSIAPTPQKKHNEAVRSGGCCASCVSSLLYEVQLATTALTALLLYLVALSALLPDHSSLKTSASLLCRGLRCPHSSPIHLIATYRHSHPLSWSNIPGAGKSTKPRRYGCRHP</sequence>
<dbReference type="GeneID" id="37010964"/>
<evidence type="ECO:0000313" key="3">
    <source>
        <dbReference type="EMBL" id="PWN17658.1"/>
    </source>
</evidence>
<keyword evidence="2" id="KW-0812">Transmembrane</keyword>
<evidence type="ECO:0000256" key="1">
    <source>
        <dbReference type="SAM" id="MobiDB-lite"/>
    </source>
</evidence>
<feature type="transmembrane region" description="Helical" evidence="2">
    <location>
        <begin position="44"/>
        <end position="65"/>
    </location>
</feature>
<dbReference type="Proteomes" id="UP000245942">
    <property type="component" value="Unassembled WGS sequence"/>
</dbReference>
<organism evidence="3 4">
    <name type="scientific">Pseudomicrostroma glucosiphilum</name>
    <dbReference type="NCBI Taxonomy" id="1684307"/>
    <lineage>
        <taxon>Eukaryota</taxon>
        <taxon>Fungi</taxon>
        <taxon>Dikarya</taxon>
        <taxon>Basidiomycota</taxon>
        <taxon>Ustilaginomycotina</taxon>
        <taxon>Exobasidiomycetes</taxon>
        <taxon>Microstromatales</taxon>
        <taxon>Microstromatales incertae sedis</taxon>
        <taxon>Pseudomicrostroma</taxon>
    </lineage>
</organism>
<reference evidence="3 4" key="1">
    <citation type="journal article" date="2018" name="Mol. Biol. Evol.">
        <title>Broad Genomic Sampling Reveals a Smut Pathogenic Ancestry of the Fungal Clade Ustilaginomycotina.</title>
        <authorList>
            <person name="Kijpornyongpan T."/>
            <person name="Mondo S.J."/>
            <person name="Barry K."/>
            <person name="Sandor L."/>
            <person name="Lee J."/>
            <person name="Lipzen A."/>
            <person name="Pangilinan J."/>
            <person name="LaButti K."/>
            <person name="Hainaut M."/>
            <person name="Henrissat B."/>
            <person name="Grigoriev I.V."/>
            <person name="Spatafora J.W."/>
            <person name="Aime M.C."/>
        </authorList>
    </citation>
    <scope>NUCLEOTIDE SEQUENCE [LARGE SCALE GENOMIC DNA]</scope>
    <source>
        <strain evidence="3 4">MCA 4718</strain>
    </source>
</reference>
<dbReference type="AlphaFoldDB" id="A0A316TXV0"/>
<proteinExistence type="predicted"/>
<gene>
    <name evidence="3" type="ORF">BCV69DRAFT_131418</name>
</gene>
<dbReference type="EMBL" id="KZ819344">
    <property type="protein sequence ID" value="PWN17658.1"/>
    <property type="molecule type" value="Genomic_DNA"/>
</dbReference>